<dbReference type="AlphaFoldDB" id="A0A7U2F8H1"/>
<proteinExistence type="predicted"/>
<evidence type="ECO:0000313" key="1">
    <source>
        <dbReference type="EMBL" id="QRD00602.1"/>
    </source>
</evidence>
<dbReference type="Proteomes" id="UP000663193">
    <property type="component" value="Chromosome 11"/>
</dbReference>
<name>A0A7U2F8H1_PHANO</name>
<dbReference type="KEGG" id="pno:SNOG_09158"/>
<sequence length="221" mass="25083">MHARPYSSSEKVTTSAVLSLCPPLHPRIVRYPWHRLLSSVTNESGTSSLPATSTKLARQLHHNAKHILYRVNLPERFETPYSTLTDHFKSNTASLVHILLTLLSLQVSHSTPCNTQQVLRRHRWEATTSHLLYQRQYLDHLSAASTVAFPVYDVSRRIETCLAMFSFLSLDSYQLASVSHPHSSLHDAIMLLKFDSKSRALSSTSSRQSSLETYWTRPEAV</sequence>
<keyword evidence="2" id="KW-1185">Reference proteome</keyword>
<protein>
    <submittedName>
        <fullName evidence="1">Uncharacterized protein</fullName>
    </submittedName>
</protein>
<accession>A0A7U2F8H1</accession>
<dbReference type="EMBL" id="CP069033">
    <property type="protein sequence ID" value="QRD00602.1"/>
    <property type="molecule type" value="Genomic_DNA"/>
</dbReference>
<evidence type="ECO:0000313" key="2">
    <source>
        <dbReference type="Proteomes" id="UP000663193"/>
    </source>
</evidence>
<reference evidence="2" key="1">
    <citation type="journal article" date="2021" name="BMC Genomics">
        <title>Chromosome-level genome assembly and manually-curated proteome of model necrotroph Parastagonospora nodorum Sn15 reveals a genome-wide trove of candidate effector homologs, and redundancy of virulence-related functions within an accessory chromosome.</title>
        <authorList>
            <person name="Bertazzoni S."/>
            <person name="Jones D.A.B."/>
            <person name="Phan H.T."/>
            <person name="Tan K.-C."/>
            <person name="Hane J.K."/>
        </authorList>
    </citation>
    <scope>NUCLEOTIDE SEQUENCE [LARGE SCALE GENOMIC DNA]</scope>
    <source>
        <strain evidence="2">SN15 / ATCC MYA-4574 / FGSC 10173)</strain>
    </source>
</reference>
<gene>
    <name evidence="1" type="ORF">JI435_091580</name>
</gene>
<dbReference type="VEuPathDB" id="FungiDB:JI435_091580"/>
<dbReference type="RefSeq" id="XP_001799460.1">
    <property type="nucleotide sequence ID" value="XM_001799408.1"/>
</dbReference>
<organism evidence="1 2">
    <name type="scientific">Phaeosphaeria nodorum (strain SN15 / ATCC MYA-4574 / FGSC 10173)</name>
    <name type="common">Glume blotch fungus</name>
    <name type="synonym">Parastagonospora nodorum</name>
    <dbReference type="NCBI Taxonomy" id="321614"/>
    <lineage>
        <taxon>Eukaryota</taxon>
        <taxon>Fungi</taxon>
        <taxon>Dikarya</taxon>
        <taxon>Ascomycota</taxon>
        <taxon>Pezizomycotina</taxon>
        <taxon>Dothideomycetes</taxon>
        <taxon>Pleosporomycetidae</taxon>
        <taxon>Pleosporales</taxon>
        <taxon>Pleosporineae</taxon>
        <taxon>Phaeosphaeriaceae</taxon>
        <taxon>Parastagonospora</taxon>
    </lineage>
</organism>